<evidence type="ECO:0000313" key="4">
    <source>
        <dbReference type="Proteomes" id="UP000319432"/>
    </source>
</evidence>
<dbReference type="PANTHER" id="PTHR45947">
    <property type="entry name" value="SULFOQUINOVOSYL TRANSFERASE SQD2"/>
    <property type="match status" value="1"/>
</dbReference>
<keyword evidence="3" id="KW-0808">Transferase</keyword>
<dbReference type="SUPFAM" id="SSF53756">
    <property type="entry name" value="UDP-Glycosyltransferase/glycogen phosphorylase"/>
    <property type="match status" value="1"/>
</dbReference>
<dbReference type="AlphaFoldDB" id="A0A502IVI0"/>
<dbReference type="InterPro" id="IPR001296">
    <property type="entry name" value="Glyco_trans_1"/>
</dbReference>
<dbReference type="Gene3D" id="3.40.50.2000">
    <property type="entry name" value="Glycogen Phosphorylase B"/>
    <property type="match status" value="2"/>
</dbReference>
<protein>
    <submittedName>
        <fullName evidence="3">Glycosyltransferase family 1 protein</fullName>
    </submittedName>
</protein>
<dbReference type="GO" id="GO:0016757">
    <property type="term" value="F:glycosyltransferase activity"/>
    <property type="evidence" value="ECO:0007669"/>
    <property type="project" value="InterPro"/>
</dbReference>
<dbReference type="EMBL" id="CP033464">
    <property type="protein sequence ID" value="QDX93874.1"/>
    <property type="molecule type" value="Genomic_DNA"/>
</dbReference>
<dbReference type="InterPro" id="IPR028098">
    <property type="entry name" value="Glyco_trans_4-like_N"/>
</dbReference>
<organism evidence="3 4">
    <name type="scientific">Brevibacillus laterosporus</name>
    <name type="common">Bacillus laterosporus</name>
    <dbReference type="NCBI Taxonomy" id="1465"/>
    <lineage>
        <taxon>Bacteria</taxon>
        <taxon>Bacillati</taxon>
        <taxon>Bacillota</taxon>
        <taxon>Bacilli</taxon>
        <taxon>Bacillales</taxon>
        <taxon>Paenibacillaceae</taxon>
        <taxon>Brevibacillus</taxon>
    </lineage>
</organism>
<gene>
    <name evidence="3" type="ORF">EEL30_17175</name>
</gene>
<feature type="domain" description="Glycosyltransferase subfamily 4-like N-terminal" evidence="2">
    <location>
        <begin position="21"/>
        <end position="169"/>
    </location>
</feature>
<sequence>MRIAIVSPGPFTVPPIRGSSVEVDIDEVSKRLAKSHEIEIYTRTCKEYPGSEQVGRIQYIRVPYHGQKSYIKQVTNRIKKNRPDLILIENRPSFVPILRKACKDIPIVLNMHSHVFASRGVISPVRMKKVNKQIDGLITNSKYLRRYFIRKHGISGRKIYPVHLGIDVATYSLSKEGQQIISEKRESLGFNQHHRVLMYAGRLMREKGVHLLIRTFKQIAKRDPQARLLIVGGKGYGNNKENNYVRHLKKLAKPIKDKVRFVNFIPAKQMPEWYHICDIVATPSVWNEPFCRVNVEGMAAGKPILTSTRGGIGEVVEQNKTGYLVPPNEWVKKIPDIWEKMWDTSSFFTPFSYRAILRAGDFTWEKTANEYMDIFSKACQLRKQKRKRPRKKT</sequence>
<evidence type="ECO:0000259" key="1">
    <source>
        <dbReference type="Pfam" id="PF00534"/>
    </source>
</evidence>
<feature type="domain" description="Glycosyl transferase family 1" evidence="1">
    <location>
        <begin position="182"/>
        <end position="331"/>
    </location>
</feature>
<dbReference type="CDD" id="cd03801">
    <property type="entry name" value="GT4_PimA-like"/>
    <property type="match status" value="1"/>
</dbReference>
<dbReference type="Pfam" id="PF00534">
    <property type="entry name" value="Glycos_transf_1"/>
    <property type="match status" value="1"/>
</dbReference>
<keyword evidence="4" id="KW-1185">Reference proteome</keyword>
<name>A0A502IVI0_BRELA</name>
<dbReference type="PANTHER" id="PTHR45947:SF13">
    <property type="entry name" value="TRANSFERASE"/>
    <property type="match status" value="1"/>
</dbReference>
<evidence type="ECO:0000313" key="3">
    <source>
        <dbReference type="EMBL" id="QDX93874.1"/>
    </source>
</evidence>
<dbReference type="Pfam" id="PF13439">
    <property type="entry name" value="Glyco_transf_4"/>
    <property type="match status" value="1"/>
</dbReference>
<dbReference type="InterPro" id="IPR050194">
    <property type="entry name" value="Glycosyltransferase_grp1"/>
</dbReference>
<dbReference type="Proteomes" id="UP000319432">
    <property type="component" value="Chromosome"/>
</dbReference>
<dbReference type="OrthoDB" id="139410at2"/>
<accession>A0A502IVI0</accession>
<proteinExistence type="predicted"/>
<evidence type="ECO:0000259" key="2">
    <source>
        <dbReference type="Pfam" id="PF13439"/>
    </source>
</evidence>
<reference evidence="3 4" key="1">
    <citation type="submission" date="2018-11" db="EMBL/GenBank/DDBJ databases">
        <title>Phylogenetic determinants of toxin gene distribution in genomes of Brevibacillus laterosporus.</title>
        <authorList>
            <person name="Glare T.R."/>
            <person name="Durrant A."/>
            <person name="Berry C."/>
            <person name="Palma L."/>
            <person name="Ormskirk M."/>
            <person name="Cox M.O."/>
        </authorList>
    </citation>
    <scope>NUCLEOTIDE SEQUENCE [LARGE SCALE GENOMIC DNA]</scope>
    <source>
        <strain evidence="3 4">1821L</strain>
    </source>
</reference>